<evidence type="ECO:0000313" key="3">
    <source>
        <dbReference type="Proteomes" id="UP000031561"/>
    </source>
</evidence>
<dbReference type="PANTHER" id="PTHR28243:SF1">
    <property type="entry name" value="PYRIDOXAMINE 5'-PHOSPHATE OXIDASE ALR4036 FAMILY FMN-BINDING DOMAIN-CONTAINING PROTEIN"/>
    <property type="match status" value="1"/>
</dbReference>
<name>A0ABD4T625_9CYAN</name>
<accession>A0ABD4T625</accession>
<organism evidence="2 3">
    <name type="scientific">Lyngbya confervoides BDU141951</name>
    <dbReference type="NCBI Taxonomy" id="1574623"/>
    <lineage>
        <taxon>Bacteria</taxon>
        <taxon>Bacillati</taxon>
        <taxon>Cyanobacteriota</taxon>
        <taxon>Cyanophyceae</taxon>
        <taxon>Oscillatoriophycideae</taxon>
        <taxon>Oscillatoriales</taxon>
        <taxon>Microcoleaceae</taxon>
        <taxon>Lyngbya</taxon>
    </lineage>
</organism>
<dbReference type="Proteomes" id="UP000031561">
    <property type="component" value="Unassembled WGS sequence"/>
</dbReference>
<comment type="caution">
    <text evidence="2">The sequence shown here is derived from an EMBL/GenBank/DDBJ whole genome shotgun (WGS) entry which is preliminary data.</text>
</comment>
<evidence type="ECO:0000259" key="1">
    <source>
        <dbReference type="Pfam" id="PF12766"/>
    </source>
</evidence>
<evidence type="ECO:0000313" key="2">
    <source>
        <dbReference type="EMBL" id="MCM1984153.1"/>
    </source>
</evidence>
<dbReference type="NCBIfam" id="TIGR04026">
    <property type="entry name" value="PPOX_FMN_cyano"/>
    <property type="match status" value="1"/>
</dbReference>
<dbReference type="SUPFAM" id="SSF50475">
    <property type="entry name" value="FMN-binding split barrel"/>
    <property type="match status" value="1"/>
</dbReference>
<keyword evidence="3" id="KW-1185">Reference proteome</keyword>
<sequence>MTPLPPWRSPLARALHRNRSLPHLRFVQLATVDFQGRPHNRTVVYRGLVEETHQMQFVTDRRSEKIDHLLHNPWVEVCWYFTKTREQIRFRGTMQIIQIASALRQTAWERLSPQAKAQFCWPAPGALRSPDSSLEAPPILPHPPDTFCLLLLSVEQVDHLELRGEPQNRWIHHQVAGQWQTQAVNP</sequence>
<dbReference type="Gene3D" id="2.30.110.10">
    <property type="entry name" value="Electron Transport, Fmn-binding Protein, Chain A"/>
    <property type="match status" value="1"/>
</dbReference>
<dbReference type="InterPro" id="IPR012349">
    <property type="entry name" value="Split_barrel_FMN-bd"/>
</dbReference>
<feature type="domain" description="Pyridoxamine 5'-phosphate oxidase Alr4036 family FMN-binding" evidence="1">
    <location>
        <begin position="5"/>
        <end position="97"/>
    </location>
</feature>
<dbReference type="InterPro" id="IPR024015">
    <property type="entry name" value="Pyridox_Oxase_FMN-dep_Alr4036"/>
</dbReference>
<protein>
    <submittedName>
        <fullName evidence="2">Pyridoxamine 5'-phosphate oxidase family protein</fullName>
    </submittedName>
</protein>
<reference evidence="2 3" key="1">
    <citation type="journal article" date="2015" name="Genome Announc.">
        <title>Draft Genome Sequence of Filamentous Marine Cyanobacterium Lyngbya confervoides Strain BDU141951.</title>
        <authorList>
            <person name="Chandrababunaidu M.M."/>
            <person name="Sen D."/>
            <person name="Tripathy S."/>
        </authorList>
    </citation>
    <scope>NUCLEOTIDE SEQUENCE [LARGE SCALE GENOMIC DNA]</scope>
    <source>
        <strain evidence="2 3">BDU141951</strain>
    </source>
</reference>
<dbReference type="RefSeq" id="WP_166275808.1">
    <property type="nucleotide sequence ID" value="NZ_JTHE03000088.1"/>
</dbReference>
<dbReference type="Pfam" id="PF12766">
    <property type="entry name" value="Pyridox_oxase_2"/>
    <property type="match status" value="1"/>
</dbReference>
<dbReference type="PANTHER" id="PTHR28243">
    <property type="entry name" value="AGL049CP"/>
    <property type="match status" value="1"/>
</dbReference>
<proteinExistence type="predicted"/>
<gene>
    <name evidence="2" type="ORF">QQ91_0015115</name>
</gene>
<dbReference type="EMBL" id="JTHE03000088">
    <property type="protein sequence ID" value="MCM1984153.1"/>
    <property type="molecule type" value="Genomic_DNA"/>
</dbReference>
<dbReference type="InterPro" id="IPR024624">
    <property type="entry name" value="Pyridox_Oxase_Alr4036_FMN-bd"/>
</dbReference>
<dbReference type="AlphaFoldDB" id="A0ABD4T625"/>